<dbReference type="EMBL" id="MRUL01000001">
    <property type="protein sequence ID" value="OON41745.1"/>
    <property type="molecule type" value="Genomic_DNA"/>
</dbReference>
<dbReference type="InterPro" id="IPR036390">
    <property type="entry name" value="WH_DNA-bd_sf"/>
</dbReference>
<accession>A0A1S8YS96</accession>
<dbReference type="FunFam" id="1.10.10.10:FF:000001">
    <property type="entry name" value="LysR family transcriptional regulator"/>
    <property type="match status" value="1"/>
</dbReference>
<dbReference type="GO" id="GO:0003677">
    <property type="term" value="F:DNA binding"/>
    <property type="evidence" value="ECO:0007669"/>
    <property type="project" value="UniProtKB-KW"/>
</dbReference>
<dbReference type="InterPro" id="IPR036388">
    <property type="entry name" value="WH-like_DNA-bd_sf"/>
</dbReference>
<evidence type="ECO:0000256" key="2">
    <source>
        <dbReference type="ARBA" id="ARBA00023015"/>
    </source>
</evidence>
<dbReference type="RefSeq" id="WP_078000767.1">
    <property type="nucleotide sequence ID" value="NZ_MRUL01000001.1"/>
</dbReference>
<evidence type="ECO:0000259" key="5">
    <source>
        <dbReference type="PROSITE" id="PS50931"/>
    </source>
</evidence>
<dbReference type="SUPFAM" id="SSF46785">
    <property type="entry name" value="Winged helix' DNA-binding domain"/>
    <property type="match status" value="1"/>
</dbReference>
<dbReference type="OrthoDB" id="6804990at2"/>
<dbReference type="InterPro" id="IPR005119">
    <property type="entry name" value="LysR_subst-bd"/>
</dbReference>
<dbReference type="PANTHER" id="PTHR30346:SF17">
    <property type="entry name" value="LYSR FAMILY TRANSCRIPTIONAL REGULATOR"/>
    <property type="match status" value="1"/>
</dbReference>
<dbReference type="PANTHER" id="PTHR30346">
    <property type="entry name" value="TRANSCRIPTIONAL DUAL REGULATOR HCAR-RELATED"/>
    <property type="match status" value="1"/>
</dbReference>
<evidence type="ECO:0000313" key="6">
    <source>
        <dbReference type="EMBL" id="OON41745.1"/>
    </source>
</evidence>
<dbReference type="InterPro" id="IPR000847">
    <property type="entry name" value="LysR_HTH_N"/>
</dbReference>
<dbReference type="Proteomes" id="UP000190667">
    <property type="component" value="Unassembled WGS sequence"/>
</dbReference>
<dbReference type="PRINTS" id="PR00039">
    <property type="entry name" value="HTHLYSR"/>
</dbReference>
<keyword evidence="4" id="KW-0804">Transcription</keyword>
<sequence>MTRLPNLERLQTFLVVAQTLSFRAAAQKLFIAQPAVSRAVKALEEELGLVLLTRTTRQVSLTAAGALLAEKASLAFDQLHLAVRSARQAATGEAGTLVASYSALSTHSRMSEIVVRFKEKCPQVRVSTYLMSSEEQLLALKRGEIDLGFMLSVACSDPERHIIIDREQFMLVLPRSHALASASGVHLADLAGESWVVGSISRWRSFRALLEGACVKTGFLPKIVDEGDDIPVLLRLVSMGMGITVLGSSLRGALPANLAGIPIVDAHATFSISLVWEDYLAGSLAGNFIEFTKAWLASTPTP</sequence>
<dbReference type="GO" id="GO:0003700">
    <property type="term" value="F:DNA-binding transcription factor activity"/>
    <property type="evidence" value="ECO:0007669"/>
    <property type="project" value="InterPro"/>
</dbReference>
<dbReference type="Pfam" id="PF00126">
    <property type="entry name" value="HTH_1"/>
    <property type="match status" value="1"/>
</dbReference>
<evidence type="ECO:0000256" key="1">
    <source>
        <dbReference type="ARBA" id="ARBA00009437"/>
    </source>
</evidence>
<evidence type="ECO:0000313" key="7">
    <source>
        <dbReference type="Proteomes" id="UP000190667"/>
    </source>
</evidence>
<name>A0A1S8YS96_9GAMM</name>
<dbReference type="Gene3D" id="3.40.190.10">
    <property type="entry name" value="Periplasmic binding protein-like II"/>
    <property type="match status" value="2"/>
</dbReference>
<evidence type="ECO:0000256" key="3">
    <source>
        <dbReference type="ARBA" id="ARBA00023125"/>
    </source>
</evidence>
<keyword evidence="3" id="KW-0238">DNA-binding</keyword>
<dbReference type="PROSITE" id="PS50931">
    <property type="entry name" value="HTH_LYSR"/>
    <property type="match status" value="1"/>
</dbReference>
<dbReference type="Pfam" id="PF03466">
    <property type="entry name" value="LysR_substrate"/>
    <property type="match status" value="1"/>
</dbReference>
<dbReference type="Gene3D" id="1.10.10.10">
    <property type="entry name" value="Winged helix-like DNA-binding domain superfamily/Winged helix DNA-binding domain"/>
    <property type="match status" value="1"/>
</dbReference>
<dbReference type="STRING" id="1926881.BTJ39_00830"/>
<protein>
    <recommendedName>
        <fullName evidence="5">HTH lysR-type domain-containing protein</fullName>
    </recommendedName>
</protein>
<dbReference type="CDD" id="cd08414">
    <property type="entry name" value="PBP2_LTTR_aromatics_like"/>
    <property type="match status" value="1"/>
</dbReference>
<organism evidence="6 7">
    <name type="scientific">Izhakiella australiensis</name>
    <dbReference type="NCBI Taxonomy" id="1926881"/>
    <lineage>
        <taxon>Bacteria</taxon>
        <taxon>Pseudomonadati</taxon>
        <taxon>Pseudomonadota</taxon>
        <taxon>Gammaproteobacteria</taxon>
        <taxon>Enterobacterales</taxon>
        <taxon>Erwiniaceae</taxon>
        <taxon>Izhakiella</taxon>
    </lineage>
</organism>
<proteinExistence type="inferred from homology"/>
<keyword evidence="2" id="KW-0805">Transcription regulation</keyword>
<comment type="caution">
    <text evidence="6">The sequence shown here is derived from an EMBL/GenBank/DDBJ whole genome shotgun (WGS) entry which is preliminary data.</text>
</comment>
<comment type="similarity">
    <text evidence="1">Belongs to the LysR transcriptional regulatory family.</text>
</comment>
<gene>
    <name evidence="6" type="ORF">BTJ39_00830</name>
</gene>
<evidence type="ECO:0000256" key="4">
    <source>
        <dbReference type="ARBA" id="ARBA00023163"/>
    </source>
</evidence>
<feature type="domain" description="HTH lysR-type" evidence="5">
    <location>
        <begin position="5"/>
        <end position="62"/>
    </location>
</feature>
<dbReference type="AlphaFoldDB" id="A0A1S8YS96"/>
<dbReference type="GO" id="GO:0032993">
    <property type="term" value="C:protein-DNA complex"/>
    <property type="evidence" value="ECO:0007669"/>
    <property type="project" value="TreeGrafter"/>
</dbReference>
<keyword evidence="7" id="KW-1185">Reference proteome</keyword>
<dbReference type="SUPFAM" id="SSF53850">
    <property type="entry name" value="Periplasmic binding protein-like II"/>
    <property type="match status" value="1"/>
</dbReference>
<reference evidence="6 7" key="1">
    <citation type="submission" date="2016-12" db="EMBL/GenBank/DDBJ databases">
        <title>Izhakiella australiana sp. nov. of genus Izhakiella isolated from Australian desert.</title>
        <authorList>
            <person name="Ji M."/>
        </authorList>
    </citation>
    <scope>NUCLEOTIDE SEQUENCE [LARGE SCALE GENOMIC DNA]</scope>
    <source>
        <strain evidence="6 7">D4N98</strain>
    </source>
</reference>